<feature type="domain" description="EF-hand" evidence="34">
    <location>
        <begin position="914"/>
        <end position="949"/>
    </location>
</feature>
<feature type="compositionally biased region" description="Basic and acidic residues" evidence="30">
    <location>
        <begin position="835"/>
        <end position="845"/>
    </location>
</feature>
<evidence type="ECO:0000256" key="31">
    <source>
        <dbReference type="SAM" id="Phobius"/>
    </source>
</evidence>
<keyword evidence="9" id="KW-0433">Leucine-rich repeat</keyword>
<evidence type="ECO:0000256" key="32">
    <source>
        <dbReference type="SAM" id="SignalP"/>
    </source>
</evidence>
<dbReference type="FunFam" id="3.40.50.10140:FF:000001">
    <property type="entry name" value="Toll-like receptor 2"/>
    <property type="match status" value="1"/>
</dbReference>
<dbReference type="Pfam" id="PF01582">
    <property type="entry name" value="TIR"/>
    <property type="match status" value="1"/>
</dbReference>
<keyword evidence="13" id="KW-0677">Repeat</keyword>
<evidence type="ECO:0000259" key="33">
    <source>
        <dbReference type="PROSITE" id="PS50104"/>
    </source>
</evidence>
<dbReference type="GO" id="GO:0005509">
    <property type="term" value="F:calcium ion binding"/>
    <property type="evidence" value="ECO:0007669"/>
    <property type="project" value="InterPro"/>
</dbReference>
<keyword evidence="24" id="KW-0395">Inflammatory response</keyword>
<dbReference type="GO" id="GO:0045087">
    <property type="term" value="P:innate immune response"/>
    <property type="evidence" value="ECO:0007669"/>
    <property type="project" value="UniProtKB-KW"/>
</dbReference>
<evidence type="ECO:0000256" key="17">
    <source>
        <dbReference type="ARBA" id="ARBA00022951"/>
    </source>
</evidence>
<evidence type="ECO:0000313" key="35">
    <source>
        <dbReference type="Proteomes" id="UP000515129"/>
    </source>
</evidence>
<dbReference type="InterPro" id="IPR001611">
    <property type="entry name" value="Leu-rich_rpt"/>
</dbReference>
<evidence type="ECO:0000256" key="12">
    <source>
        <dbReference type="ARBA" id="ARBA00022729"/>
    </source>
</evidence>
<evidence type="ECO:0000256" key="10">
    <source>
        <dbReference type="ARBA" id="ARBA00022692"/>
    </source>
</evidence>
<dbReference type="PROSITE" id="PS51450">
    <property type="entry name" value="LRR"/>
    <property type="match status" value="2"/>
</dbReference>
<name>A0A6P6R713_CARAU</name>
<evidence type="ECO:0000256" key="27">
    <source>
        <dbReference type="ARBA" id="ARBA00032803"/>
    </source>
</evidence>
<keyword evidence="22" id="KW-0675">Receptor</keyword>
<dbReference type="AlphaFoldDB" id="A0A6P6R713"/>
<evidence type="ECO:0000256" key="22">
    <source>
        <dbReference type="ARBA" id="ARBA00023170"/>
    </source>
</evidence>
<evidence type="ECO:0000256" key="15">
    <source>
        <dbReference type="ARBA" id="ARBA00022837"/>
    </source>
</evidence>
<evidence type="ECO:0000256" key="18">
    <source>
        <dbReference type="ARBA" id="ARBA00022989"/>
    </source>
</evidence>
<comment type="subcellular location">
    <subcellularLocation>
        <location evidence="4">Membrane</location>
        <topology evidence="4">Single-pass type I membrane protein</topology>
    </subcellularLocation>
    <subcellularLocation>
        <location evidence="2">Mitochondrion</location>
    </subcellularLocation>
    <subcellularLocation>
        <location evidence="3">Sarcoplasmic reticulum</location>
    </subcellularLocation>
</comment>
<keyword evidence="15" id="KW-0106">Calcium</keyword>
<dbReference type="InterPro" id="IPR001751">
    <property type="entry name" value="S100/CaBP7/8-like_CS"/>
</dbReference>
<comment type="subunit">
    <text evidence="29">Dimer of either two alpha chains, or two beta chains, or one alpha and one beta chain. Also forms heterodimers with S100P. Interacts with AGER. Interacts with CAPZA1. Interacts with FKBP4. Interacts with RYR1 and RYR2. Interacts with CACYBP in a calcium-dependent manner. Interacts with PPP5C (via TPR repeats); the interaction is calcium-dependent and modulates PPP5C activity. Interacts with ATP2A2 and PLN in a Ca(2+)-dependent manner. Interacts with mitochondrial F1-ATPase subunits ATP5F1A and ATP5F1B; these interactions increase F1-ATPase activity.</text>
</comment>
<dbReference type="Pfam" id="PF13855">
    <property type="entry name" value="LRR_8"/>
    <property type="match status" value="2"/>
</dbReference>
<dbReference type="InterPro" id="IPR018247">
    <property type="entry name" value="EF_Hand_1_Ca_BS"/>
</dbReference>
<keyword evidence="35" id="KW-1185">Reference proteome</keyword>
<dbReference type="GO" id="GO:0005739">
    <property type="term" value="C:mitochondrion"/>
    <property type="evidence" value="ECO:0007669"/>
    <property type="project" value="UniProtKB-SubCell"/>
</dbReference>
<comment type="function">
    <text evidence="28">Small calcium binding protein that plays important roles in several biological processes such as Ca(2+) homeostasis, chondrocyte biology and cardiomyocyte regulation. In response to an increase in intracellular Ca(2+) levels, binds calcium which triggers conformational changes. These changes allow interactions with specific target proteins and modulate their activity. Regulates a network in cardiomyocytes controlling sarcoplasmic reticulum Ca(2+) cycling and mitochondrial function through interaction with the ryanodine receptors RYR1 and RYR2, sarcoplasmic reticulum Ca(2+)-ATPase/ATP2A2 and mitochondrial F1-ATPase. Facilitates diastolic Ca(2+) dissociation and myofilament mechanics in order to improve relaxation during diastole.</text>
</comment>
<dbReference type="InterPro" id="IPR032675">
    <property type="entry name" value="LRR_dom_sf"/>
</dbReference>
<dbReference type="InterPro" id="IPR003591">
    <property type="entry name" value="Leu-rich_rpt_typical-subtyp"/>
</dbReference>
<dbReference type="KEGG" id="caua:113116771"/>
<dbReference type="SMART" id="SM00255">
    <property type="entry name" value="TIR"/>
    <property type="match status" value="1"/>
</dbReference>
<sequence>MRMFVLLALLLSLQAVVHIKPAKASQSCTITSDGRSADCKGLRLDHVPITNLPASLEELDLSFNTIQVIIKQDLFKLSQLRVLKLNYNNISLVVDDAFHGNIFLEYLNLFNNSLTEIPFKALKPLTNLRVLEMSNNLYTKASLDASFLNFTQLKELSIGGSLVSSLGSHDIYVLKKISLDKFAIKTGTGFKSYEPGYFSNLNTKNLWFDIAFDKKPDMLPMILKDLANKTFDVLRFRNLFEFQYYTGKHDIFNGLQYVNTQLLTFYRGKFNEGVMRMALVNLAISSIKGLELLLIDFARSQNRSQGSSVTNLTLDKLVLSDISNPDIMRFDWSFTWLNHVRQFIVWNVNFNSVPCDSWLEMKSVELLDISNNQLRDSYIYNPLCDTRNALHKLETFNVSRNRLNSLSDLASLTKDFVKLTTIDMSHNQLQYMGKRHCSWRPTITKVIAHHNSLTWDSFKCLPFSVSFLDLSYSSLDQLDMDYFNKASNLTELLLSGNKIKFIPSGWRNPYLRMLALDGNSFGLVSMTSFKDMPSLRILTAGNNPYHCTCDLYTFIQETTSKGKVTITDWPKNYKCYHPERLLNTMVSKYFPGHLACNITLVIIICVSTTAVIVLGLMLLCYIFHVPWYIKATYQIIRARYRAHKEGSGQAMDYTFHAFISYSHADADWVREQLLPCLENSKPPYCLCIHERDFTPGKWIIDNIIENIEDSRKVIFVLSRNFVNSEWCNYELYFAQQRAIGKTFSDVILILKEPIDPTSLPSKFCKLKRMLNTKTYLEWPQQPTEQSFFWVQLRSVLGKPNIIRQRTTSRHSRLSSVRSVSLMELPQDQSSAGTNEDAHQISDEPSNRCQQTLENLLEGHKYKNNMVSKLEDAMEGLITVFHTYSSKEGDKCKLNKAELKSLLQGELSDFLAASKDPMVVEKIMSDLDENQDGEVDFQEFVVLVAVITVALSGSTVFLLEPPAQAPDDADPGESPSAAATAHGDDDEEETISLDSRRHEMVCNADCVISNVVAKWPGSVHDSRIFRASEIYQCLSQGEFSGVLLGDRGYGCQPFLLTPFTDPQEAQQAYNHAHARTRARVEMTFGLLKARFQCLHKLRVNPVRACDITVACAVLHNVACLRKERAPRVPPAMDWDNPAIFPDDDSDKNNMVSKLEDAMEGLITVFHTYSSKEGDKCKLNKAELKSLLQGELSDFLAASKDPMVVEKIMFELDENQDGEVDFQEFVVLVAAITVACNDFFVESMKN</sequence>
<keyword evidence="18 31" id="KW-1133">Transmembrane helix</keyword>
<evidence type="ECO:0000256" key="16">
    <source>
        <dbReference type="ARBA" id="ARBA00022859"/>
    </source>
</evidence>
<dbReference type="InterPro" id="IPR027806">
    <property type="entry name" value="HARBI1_dom"/>
</dbReference>
<evidence type="ECO:0000256" key="30">
    <source>
        <dbReference type="SAM" id="MobiDB-lite"/>
    </source>
</evidence>
<evidence type="ECO:0000313" key="36">
    <source>
        <dbReference type="RefSeq" id="XP_026140885.1"/>
    </source>
</evidence>
<dbReference type="PANTHER" id="PTHR24365">
    <property type="entry name" value="TOLL-LIKE RECEPTOR"/>
    <property type="match status" value="1"/>
</dbReference>
<keyword evidence="14" id="KW-0702">S-nitrosylation</keyword>
<dbReference type="FunFam" id="1.10.238.10:FF:000044">
    <property type="entry name" value="Protein S100"/>
    <property type="match status" value="2"/>
</dbReference>
<dbReference type="Gene3D" id="1.10.238.10">
    <property type="entry name" value="EF-hand"/>
    <property type="match status" value="2"/>
</dbReference>
<evidence type="ECO:0000256" key="24">
    <source>
        <dbReference type="ARBA" id="ARBA00023198"/>
    </source>
</evidence>
<dbReference type="Pfam" id="PF13359">
    <property type="entry name" value="DDE_Tnp_4"/>
    <property type="match status" value="1"/>
</dbReference>
<dbReference type="SMART" id="SM00369">
    <property type="entry name" value="LRR_TYP"/>
    <property type="match status" value="6"/>
</dbReference>
<evidence type="ECO:0000256" key="6">
    <source>
        <dbReference type="ARBA" id="ARBA00009634"/>
    </source>
</evidence>
<comment type="cofactor">
    <cofactor evidence="1">
        <name>a divalent metal cation</name>
        <dbReference type="ChEBI" id="CHEBI:60240"/>
    </cofactor>
</comment>
<dbReference type="RefSeq" id="XP_026140885.1">
    <property type="nucleotide sequence ID" value="XM_026285100.1"/>
</dbReference>
<feature type="domain" description="EF-hand" evidence="34">
    <location>
        <begin position="1198"/>
        <end position="1233"/>
    </location>
</feature>
<evidence type="ECO:0000256" key="28">
    <source>
        <dbReference type="ARBA" id="ARBA00045350"/>
    </source>
</evidence>
<dbReference type="GO" id="GO:0006954">
    <property type="term" value="P:inflammatory response"/>
    <property type="evidence" value="ECO:0007669"/>
    <property type="project" value="UniProtKB-KW"/>
</dbReference>
<dbReference type="PROSITE" id="PS50222">
    <property type="entry name" value="EF_HAND_2"/>
    <property type="match status" value="2"/>
</dbReference>
<dbReference type="PROSITE" id="PS50104">
    <property type="entry name" value="TIR"/>
    <property type="match status" value="1"/>
</dbReference>
<proteinExistence type="inferred from homology"/>
<evidence type="ECO:0000256" key="25">
    <source>
        <dbReference type="ARBA" id="ARBA00030052"/>
    </source>
</evidence>
<comment type="similarity">
    <text evidence="5">Belongs to the S-100 family.</text>
</comment>
<dbReference type="InterPro" id="IPR035897">
    <property type="entry name" value="Toll_tir_struct_dom_sf"/>
</dbReference>
<evidence type="ECO:0000256" key="14">
    <source>
        <dbReference type="ARBA" id="ARBA00022799"/>
    </source>
</evidence>
<dbReference type="SUPFAM" id="SSF52200">
    <property type="entry name" value="Toll/Interleukin receptor TIR domain"/>
    <property type="match status" value="1"/>
</dbReference>
<dbReference type="Gene3D" id="3.80.10.10">
    <property type="entry name" value="Ribonuclease Inhibitor"/>
    <property type="match status" value="1"/>
</dbReference>
<evidence type="ECO:0000256" key="23">
    <source>
        <dbReference type="ARBA" id="ARBA00023180"/>
    </source>
</evidence>
<dbReference type="GeneID" id="113116771"/>
<dbReference type="GO" id="GO:0005886">
    <property type="term" value="C:plasma membrane"/>
    <property type="evidence" value="ECO:0007669"/>
    <property type="project" value="TreeGrafter"/>
</dbReference>
<organism evidence="35 36">
    <name type="scientific">Carassius auratus</name>
    <name type="common">Goldfish</name>
    <dbReference type="NCBI Taxonomy" id="7957"/>
    <lineage>
        <taxon>Eukaryota</taxon>
        <taxon>Metazoa</taxon>
        <taxon>Chordata</taxon>
        <taxon>Craniata</taxon>
        <taxon>Vertebrata</taxon>
        <taxon>Euteleostomi</taxon>
        <taxon>Actinopterygii</taxon>
        <taxon>Neopterygii</taxon>
        <taxon>Teleostei</taxon>
        <taxon>Ostariophysi</taxon>
        <taxon>Cypriniformes</taxon>
        <taxon>Cyprinidae</taxon>
        <taxon>Cyprininae</taxon>
        <taxon>Carassius</taxon>
    </lineage>
</organism>
<evidence type="ECO:0000256" key="4">
    <source>
        <dbReference type="ARBA" id="ARBA00004479"/>
    </source>
</evidence>
<keyword evidence="17" id="KW-0703">Sarcoplasmic reticulum</keyword>
<dbReference type="GO" id="GO:0016529">
    <property type="term" value="C:sarcoplasmic reticulum"/>
    <property type="evidence" value="ECO:0007669"/>
    <property type="project" value="UniProtKB-SubCell"/>
</dbReference>
<protein>
    <recommendedName>
        <fullName evidence="7">Protein S100-A1</fullName>
    </recommendedName>
    <alternativeName>
        <fullName evidence="25">S-100 protein alpha chain</fullName>
    </alternativeName>
    <alternativeName>
        <fullName evidence="26">S-100 protein subunit alpha</fullName>
    </alternativeName>
    <alternativeName>
        <fullName evidence="27">S100 calcium-binding protein A1</fullName>
    </alternativeName>
</protein>
<evidence type="ECO:0000256" key="26">
    <source>
        <dbReference type="ARBA" id="ARBA00032463"/>
    </source>
</evidence>
<dbReference type="InterPro" id="IPR011992">
    <property type="entry name" value="EF-hand-dom_pair"/>
</dbReference>
<dbReference type="Pfam" id="PF01023">
    <property type="entry name" value="S_100"/>
    <property type="match status" value="2"/>
</dbReference>
<evidence type="ECO:0000256" key="7">
    <source>
        <dbReference type="ARBA" id="ARBA00014215"/>
    </source>
</evidence>
<feature type="transmembrane region" description="Helical" evidence="31">
    <location>
        <begin position="939"/>
        <end position="958"/>
    </location>
</feature>
<feature type="signal peptide" evidence="32">
    <location>
        <begin position="1"/>
        <end position="19"/>
    </location>
</feature>
<keyword evidence="19" id="KW-0520">NAD</keyword>
<feature type="region of interest" description="Disordered" evidence="30">
    <location>
        <begin position="824"/>
        <end position="846"/>
    </location>
</feature>
<dbReference type="Gene3D" id="3.40.50.10140">
    <property type="entry name" value="Toll/interleukin-1 receptor homology (TIR) domain"/>
    <property type="match status" value="1"/>
</dbReference>
<keyword evidence="10 31" id="KW-0812">Transmembrane</keyword>
<dbReference type="PROSITE" id="PS00018">
    <property type="entry name" value="EF_HAND_1"/>
    <property type="match status" value="2"/>
</dbReference>
<keyword evidence="21 31" id="KW-0472">Membrane</keyword>
<evidence type="ECO:0000256" key="5">
    <source>
        <dbReference type="ARBA" id="ARBA00007323"/>
    </source>
</evidence>
<dbReference type="Proteomes" id="UP000515129">
    <property type="component" value="Chromosome 16"/>
</dbReference>
<accession>A0A6P6R713</accession>
<evidence type="ECO:0000256" key="8">
    <source>
        <dbReference type="ARBA" id="ARBA00022588"/>
    </source>
</evidence>
<keyword evidence="12 32" id="KW-0732">Signal</keyword>
<dbReference type="InterPro" id="IPR000157">
    <property type="entry name" value="TIR_dom"/>
</dbReference>
<dbReference type="FunFam" id="3.80.10.10:FF:000046">
    <property type="entry name" value="Toll-like receptor 2"/>
    <property type="match status" value="1"/>
</dbReference>
<keyword evidence="16" id="KW-0391">Immunity</keyword>
<dbReference type="GO" id="GO:0038023">
    <property type="term" value="F:signaling receptor activity"/>
    <property type="evidence" value="ECO:0007669"/>
    <property type="project" value="TreeGrafter"/>
</dbReference>
<evidence type="ECO:0000256" key="21">
    <source>
        <dbReference type="ARBA" id="ARBA00023136"/>
    </source>
</evidence>
<evidence type="ECO:0000256" key="1">
    <source>
        <dbReference type="ARBA" id="ARBA00001968"/>
    </source>
</evidence>
<evidence type="ECO:0000259" key="34">
    <source>
        <dbReference type="PROSITE" id="PS50222"/>
    </source>
</evidence>
<keyword evidence="8" id="KW-0399">Innate immunity</keyword>
<evidence type="ECO:0000256" key="29">
    <source>
        <dbReference type="ARBA" id="ARBA00046882"/>
    </source>
</evidence>
<dbReference type="SUPFAM" id="SSF52058">
    <property type="entry name" value="L domain-like"/>
    <property type="match status" value="1"/>
</dbReference>
<evidence type="ECO:0000256" key="13">
    <source>
        <dbReference type="ARBA" id="ARBA00022737"/>
    </source>
</evidence>
<keyword evidence="23" id="KW-0325">Glycoprotein</keyword>
<dbReference type="GO" id="GO:0008016">
    <property type="term" value="P:regulation of heart contraction"/>
    <property type="evidence" value="ECO:0007669"/>
    <property type="project" value="InterPro"/>
</dbReference>
<dbReference type="InterPro" id="IPR002048">
    <property type="entry name" value="EF_hand_dom"/>
</dbReference>
<feature type="transmembrane region" description="Helical" evidence="31">
    <location>
        <begin position="600"/>
        <end position="629"/>
    </location>
</feature>
<dbReference type="PRINTS" id="PR01537">
    <property type="entry name" value="INTRLKN1R1F"/>
</dbReference>
<dbReference type="GO" id="GO:0002224">
    <property type="term" value="P:toll-like receptor signaling pathway"/>
    <property type="evidence" value="ECO:0007669"/>
    <property type="project" value="TreeGrafter"/>
</dbReference>
<dbReference type="InterPro" id="IPR013787">
    <property type="entry name" value="S100_Ca-bd_sub"/>
</dbReference>
<feature type="domain" description="TIR" evidence="33">
    <location>
        <begin position="653"/>
        <end position="796"/>
    </location>
</feature>
<dbReference type="PANTHER" id="PTHR24365:SF26">
    <property type="entry name" value="TOLL-LIKE RECEPTOR 18"/>
    <property type="match status" value="1"/>
</dbReference>
<feature type="region of interest" description="Disordered" evidence="30">
    <location>
        <begin position="961"/>
        <end position="986"/>
    </location>
</feature>
<dbReference type="SMART" id="SM01394">
    <property type="entry name" value="S_100"/>
    <property type="match status" value="2"/>
</dbReference>
<evidence type="ECO:0000256" key="20">
    <source>
        <dbReference type="ARBA" id="ARBA00023128"/>
    </source>
</evidence>
<dbReference type="PROSITE" id="PS00303">
    <property type="entry name" value="S100_CABP"/>
    <property type="match status" value="2"/>
</dbReference>
<evidence type="ECO:0000256" key="19">
    <source>
        <dbReference type="ARBA" id="ARBA00023027"/>
    </source>
</evidence>
<dbReference type="SMART" id="SM00054">
    <property type="entry name" value="EFh"/>
    <property type="match status" value="2"/>
</dbReference>
<keyword evidence="11" id="KW-0479">Metal-binding</keyword>
<dbReference type="InterPro" id="IPR028486">
    <property type="entry name" value="S100-A1"/>
</dbReference>
<feature type="chain" id="PRO_5028357696" description="Protein S100-A1" evidence="32">
    <location>
        <begin position="20"/>
        <end position="1244"/>
    </location>
</feature>
<evidence type="ECO:0000256" key="2">
    <source>
        <dbReference type="ARBA" id="ARBA00004173"/>
    </source>
</evidence>
<dbReference type="OrthoDB" id="1081807at2759"/>
<dbReference type="CDD" id="cd05025">
    <property type="entry name" value="S-100A1"/>
    <property type="match status" value="1"/>
</dbReference>
<gene>
    <name evidence="36" type="primary">LOC113116771</name>
</gene>
<evidence type="ECO:0000256" key="11">
    <source>
        <dbReference type="ARBA" id="ARBA00022723"/>
    </source>
</evidence>
<comment type="similarity">
    <text evidence="6">Belongs to the Toll-like receptor family.</text>
</comment>
<evidence type="ECO:0000256" key="3">
    <source>
        <dbReference type="ARBA" id="ARBA00004369"/>
    </source>
</evidence>
<dbReference type="SUPFAM" id="SSF47473">
    <property type="entry name" value="EF-hand"/>
    <property type="match status" value="2"/>
</dbReference>
<reference evidence="36" key="1">
    <citation type="submission" date="2025-08" db="UniProtKB">
        <authorList>
            <consortium name="RefSeq"/>
        </authorList>
    </citation>
    <scope>IDENTIFICATION</scope>
    <source>
        <strain evidence="36">Wakin</strain>
        <tissue evidence="36">Muscle</tissue>
    </source>
</reference>
<keyword evidence="20" id="KW-0496">Mitochondrion</keyword>
<evidence type="ECO:0000256" key="9">
    <source>
        <dbReference type="ARBA" id="ARBA00022614"/>
    </source>
</evidence>